<dbReference type="OrthoDB" id="3830374at2"/>
<evidence type="ECO:0000313" key="4">
    <source>
        <dbReference type="EMBL" id="PEG42304.1"/>
    </source>
</evidence>
<dbReference type="PROSITE" id="PS50937">
    <property type="entry name" value="HTH_MERR_2"/>
    <property type="match status" value="1"/>
</dbReference>
<dbReference type="PANTHER" id="PTHR30204:SF93">
    <property type="entry name" value="HTH MERR-TYPE DOMAIN-CONTAINING PROTEIN"/>
    <property type="match status" value="1"/>
</dbReference>
<dbReference type="RefSeq" id="WP_097938087.1">
    <property type="nucleotide sequence ID" value="NZ_BLKS01000001.1"/>
</dbReference>
<dbReference type="PANTHER" id="PTHR30204">
    <property type="entry name" value="REDOX-CYCLING DRUG-SENSING TRANSCRIPTIONAL ACTIVATOR SOXR"/>
    <property type="match status" value="1"/>
</dbReference>
<reference evidence="4 5" key="1">
    <citation type="submission" date="2017-10" db="EMBL/GenBank/DDBJ databases">
        <title>The new phylogeny of genus Mycobacterium.</title>
        <authorList>
            <person name="Tortoli E."/>
            <person name="Trovato A."/>
            <person name="Cirillo D.M."/>
        </authorList>
    </citation>
    <scope>NUCLEOTIDE SEQUENCE [LARGE SCALE GENOMIC DNA]</scope>
    <source>
        <strain evidence="4 5">CCUG37673</strain>
    </source>
</reference>
<evidence type="ECO:0000313" key="3">
    <source>
        <dbReference type="EMBL" id="GFG51153.1"/>
    </source>
</evidence>
<dbReference type="EMBL" id="PDCP01000003">
    <property type="protein sequence ID" value="PEG42304.1"/>
    <property type="molecule type" value="Genomic_DNA"/>
</dbReference>
<keyword evidence="1" id="KW-0238">DNA-binding</keyword>
<dbReference type="Gene3D" id="1.10.1660.10">
    <property type="match status" value="1"/>
</dbReference>
<dbReference type="Proteomes" id="UP000465302">
    <property type="component" value="Unassembled WGS sequence"/>
</dbReference>
<dbReference type="EMBL" id="BLKS01000001">
    <property type="protein sequence ID" value="GFG51153.1"/>
    <property type="molecule type" value="Genomic_DNA"/>
</dbReference>
<dbReference type="InterPro" id="IPR009061">
    <property type="entry name" value="DNA-bd_dom_put_sf"/>
</dbReference>
<dbReference type="GO" id="GO:0003677">
    <property type="term" value="F:DNA binding"/>
    <property type="evidence" value="ECO:0007669"/>
    <property type="project" value="UniProtKB-KW"/>
</dbReference>
<sequence length="236" mass="26206">MAEYRLDDLARISGVSPRNIRAYRERGLLDPPRRQGRTAYYDDYHLSQLNTITQLLRKGYTSAHIAEFFERMREGHDLAAILGIQQAILGRQAPEASAEPRAAVLKVDVDSDEVRRLVSYGLAEVVDDTVTLTDPAMAEIVVRSTDHLRDVRMILRVFESAAGSVDELAAMLVAALEEAVAARYGPGYVPKDGETDEVARLVRDYRDLGVAVVTHQLAKSMRGHMASGRLRDLDSV</sequence>
<evidence type="ECO:0000313" key="6">
    <source>
        <dbReference type="Proteomes" id="UP000465302"/>
    </source>
</evidence>
<reference evidence="3 6" key="2">
    <citation type="journal article" date="2019" name="Emerg. Microbes Infect.">
        <title>Comprehensive subspecies identification of 175 nontuberculous mycobacteria species based on 7547 genomic profiles.</title>
        <authorList>
            <person name="Matsumoto Y."/>
            <person name="Kinjo T."/>
            <person name="Motooka D."/>
            <person name="Nabeya D."/>
            <person name="Jung N."/>
            <person name="Uechi K."/>
            <person name="Horii T."/>
            <person name="Iida T."/>
            <person name="Fujita J."/>
            <person name="Nakamura S."/>
        </authorList>
    </citation>
    <scope>NUCLEOTIDE SEQUENCE [LARGE SCALE GENOMIC DNA]</scope>
    <source>
        <strain evidence="3 6">JCM 6377</strain>
    </source>
</reference>
<dbReference type="Proteomes" id="UP000220914">
    <property type="component" value="Unassembled WGS sequence"/>
</dbReference>
<evidence type="ECO:0000313" key="5">
    <source>
        <dbReference type="Proteomes" id="UP000220914"/>
    </source>
</evidence>
<dbReference type="GO" id="GO:0003700">
    <property type="term" value="F:DNA-binding transcription factor activity"/>
    <property type="evidence" value="ECO:0007669"/>
    <property type="project" value="InterPro"/>
</dbReference>
<comment type="caution">
    <text evidence="4">The sequence shown here is derived from an EMBL/GenBank/DDBJ whole genome shotgun (WGS) entry which is preliminary data.</text>
</comment>
<evidence type="ECO:0000259" key="2">
    <source>
        <dbReference type="PROSITE" id="PS50937"/>
    </source>
</evidence>
<name>A0A2A7NEE0_MYCAG</name>
<proteinExistence type="predicted"/>
<gene>
    <name evidence="4" type="ORF">CQY20_02525</name>
    <name evidence="3" type="ORF">MAGR_25940</name>
</gene>
<dbReference type="InterPro" id="IPR047057">
    <property type="entry name" value="MerR_fam"/>
</dbReference>
<reference evidence="3" key="3">
    <citation type="submission" date="2020-02" db="EMBL/GenBank/DDBJ databases">
        <authorList>
            <person name="Matsumoto Y."/>
            <person name="Motooka D."/>
            <person name="Nakamura S."/>
        </authorList>
    </citation>
    <scope>NUCLEOTIDE SEQUENCE</scope>
    <source>
        <strain evidence="3">JCM 6377</strain>
    </source>
</reference>
<evidence type="ECO:0000256" key="1">
    <source>
        <dbReference type="ARBA" id="ARBA00023125"/>
    </source>
</evidence>
<organism evidence="4 5">
    <name type="scientific">Mycolicibacterium agri</name>
    <name type="common">Mycobacterium agri</name>
    <dbReference type="NCBI Taxonomy" id="36811"/>
    <lineage>
        <taxon>Bacteria</taxon>
        <taxon>Bacillati</taxon>
        <taxon>Actinomycetota</taxon>
        <taxon>Actinomycetes</taxon>
        <taxon>Mycobacteriales</taxon>
        <taxon>Mycobacteriaceae</taxon>
        <taxon>Mycolicibacterium</taxon>
    </lineage>
</organism>
<feature type="domain" description="HTH merR-type" evidence="2">
    <location>
        <begin position="1"/>
        <end position="71"/>
    </location>
</feature>
<keyword evidence="5" id="KW-1185">Reference proteome</keyword>
<dbReference type="InterPro" id="IPR000551">
    <property type="entry name" value="MerR-type_HTH_dom"/>
</dbReference>
<protein>
    <submittedName>
        <fullName evidence="4">MerR family transcriptional regulator</fullName>
    </submittedName>
</protein>
<accession>A0A2A7NEE0</accession>
<dbReference type="Pfam" id="PF13411">
    <property type="entry name" value="MerR_1"/>
    <property type="match status" value="1"/>
</dbReference>
<dbReference type="SUPFAM" id="SSF46955">
    <property type="entry name" value="Putative DNA-binding domain"/>
    <property type="match status" value="1"/>
</dbReference>
<dbReference type="SMART" id="SM00422">
    <property type="entry name" value="HTH_MERR"/>
    <property type="match status" value="1"/>
</dbReference>
<dbReference type="AlphaFoldDB" id="A0A2A7NEE0"/>